<keyword evidence="3 8" id="KW-0349">Heme</keyword>
<dbReference type="CDD" id="cd11075">
    <property type="entry name" value="CYP77_89"/>
    <property type="match status" value="1"/>
</dbReference>
<comment type="cofactor">
    <cofactor evidence="1 8">
        <name>heme</name>
        <dbReference type="ChEBI" id="CHEBI:30413"/>
    </cofactor>
</comment>
<comment type="similarity">
    <text evidence="2 9">Belongs to the cytochrome P450 family.</text>
</comment>
<gene>
    <name evidence="11" type="ORF">RJT34_32110</name>
</gene>
<dbReference type="EMBL" id="JAYKXN010000008">
    <property type="protein sequence ID" value="KAK7264501.1"/>
    <property type="molecule type" value="Genomic_DNA"/>
</dbReference>
<dbReference type="GO" id="GO:0004497">
    <property type="term" value="F:monooxygenase activity"/>
    <property type="evidence" value="ECO:0007669"/>
    <property type="project" value="UniProtKB-KW"/>
</dbReference>
<dbReference type="SUPFAM" id="SSF48264">
    <property type="entry name" value="Cytochrome P450"/>
    <property type="match status" value="1"/>
</dbReference>
<name>A0AAN9EWA5_CLITE</name>
<dbReference type="FunFam" id="1.10.630.10:FF:000012">
    <property type="entry name" value="Cytochrome P450 family protein"/>
    <property type="match status" value="1"/>
</dbReference>
<sequence>MSRLRHSAIYPRWPGLCESHSWSTKHIHCHYYSHITFFSLYNLSHSHPSFILTTKTTNMPLLDLLLLAFAFFFLRWWWRKWSTTGAGPKNLPPGPPGWPIVGNLFQVILQRRHFIYVIRDLRQKYGPIFTMQMGQRTLIIVTNADLIHEALIQRGPLFASRPKDSPIRLIFSMGKCAINSAEYGPLWRSLRRNFVTEMINPLRIKQCSWIRKWAMEAHMRRVREEAQENGFVEVMSNCRLTICSILICLCFGAKIEEQRIKSIESILKDVMLITLPKLPDFLPVLTPLFRRQVRQARELRKKQVELLAPLIRNRKRYVESEGKLGGAEMASPVGAAYVDSLFGLEVPGRGKLGEEELVTLVSEVISAGTDTSATAVEWALFHLVKDQEIQERLYREIVGCVGKEGVVTESDVEKMVYLGAIVKETFRRHPPSHFVLSHAATEETELGGYTIPKEASVEFYTAWLSEDPKMWEDPSEFRPGRFMNGGDGVDVDVTGTKGVRMMPFGVGRRICPAWSLGILHINMLLAKMVHAFQWLPIPNDPPSPAEKFAFTVVMKNPLKAVIVPRSL</sequence>
<accession>A0AAN9EWA5</accession>
<keyword evidence="7 9" id="KW-0503">Monooxygenase</keyword>
<keyword evidence="5 9" id="KW-0560">Oxidoreductase</keyword>
<evidence type="ECO:0000256" key="2">
    <source>
        <dbReference type="ARBA" id="ARBA00010617"/>
    </source>
</evidence>
<dbReference type="Proteomes" id="UP001359559">
    <property type="component" value="Unassembled WGS sequence"/>
</dbReference>
<reference evidence="11 12" key="1">
    <citation type="submission" date="2024-01" db="EMBL/GenBank/DDBJ databases">
        <title>The genomes of 5 underutilized Papilionoideae crops provide insights into root nodulation and disease resistance.</title>
        <authorList>
            <person name="Yuan L."/>
        </authorList>
    </citation>
    <scope>NUCLEOTIDE SEQUENCE [LARGE SCALE GENOMIC DNA]</scope>
    <source>
        <strain evidence="11">LY-2023</strain>
        <tissue evidence="11">Leaf</tissue>
    </source>
</reference>
<dbReference type="AlphaFoldDB" id="A0AAN9EWA5"/>
<evidence type="ECO:0008006" key="13">
    <source>
        <dbReference type="Google" id="ProtNLM"/>
    </source>
</evidence>
<dbReference type="GO" id="GO:0016705">
    <property type="term" value="F:oxidoreductase activity, acting on paired donors, with incorporation or reduction of molecular oxygen"/>
    <property type="evidence" value="ECO:0007669"/>
    <property type="project" value="InterPro"/>
</dbReference>
<dbReference type="PRINTS" id="PR00463">
    <property type="entry name" value="EP450I"/>
</dbReference>
<feature type="binding site" description="axial binding residue" evidence="8">
    <location>
        <position position="511"/>
    </location>
    <ligand>
        <name>heme</name>
        <dbReference type="ChEBI" id="CHEBI:30413"/>
    </ligand>
    <ligandPart>
        <name>Fe</name>
        <dbReference type="ChEBI" id="CHEBI:18248"/>
    </ligandPart>
</feature>
<keyword evidence="6 8" id="KW-0408">Iron</keyword>
<proteinExistence type="inferred from homology"/>
<dbReference type="PANTHER" id="PTHR47944:SF19">
    <property type="entry name" value="CYTOCHROME P450 77A4"/>
    <property type="match status" value="1"/>
</dbReference>
<dbReference type="PANTHER" id="PTHR47944">
    <property type="entry name" value="CYTOCHROME P450 98A9"/>
    <property type="match status" value="1"/>
</dbReference>
<evidence type="ECO:0000256" key="10">
    <source>
        <dbReference type="SAM" id="Phobius"/>
    </source>
</evidence>
<keyword evidence="10" id="KW-0812">Transmembrane</keyword>
<dbReference type="GO" id="GO:0005506">
    <property type="term" value="F:iron ion binding"/>
    <property type="evidence" value="ECO:0007669"/>
    <property type="project" value="InterPro"/>
</dbReference>
<dbReference type="InterPro" id="IPR002401">
    <property type="entry name" value="Cyt_P450_E_grp-I"/>
</dbReference>
<dbReference type="PROSITE" id="PS00086">
    <property type="entry name" value="CYTOCHROME_P450"/>
    <property type="match status" value="1"/>
</dbReference>
<keyword evidence="12" id="KW-1185">Reference proteome</keyword>
<keyword evidence="10" id="KW-0472">Membrane</keyword>
<evidence type="ECO:0000313" key="11">
    <source>
        <dbReference type="EMBL" id="KAK7264501.1"/>
    </source>
</evidence>
<evidence type="ECO:0000256" key="6">
    <source>
        <dbReference type="ARBA" id="ARBA00023004"/>
    </source>
</evidence>
<evidence type="ECO:0000256" key="3">
    <source>
        <dbReference type="ARBA" id="ARBA00022617"/>
    </source>
</evidence>
<dbReference type="Pfam" id="PF00067">
    <property type="entry name" value="p450"/>
    <property type="match status" value="1"/>
</dbReference>
<evidence type="ECO:0000256" key="1">
    <source>
        <dbReference type="ARBA" id="ARBA00001971"/>
    </source>
</evidence>
<dbReference type="InterPro" id="IPR017972">
    <property type="entry name" value="Cyt_P450_CS"/>
</dbReference>
<comment type="caution">
    <text evidence="11">The sequence shown here is derived from an EMBL/GenBank/DDBJ whole genome shotgun (WGS) entry which is preliminary data.</text>
</comment>
<evidence type="ECO:0000256" key="8">
    <source>
        <dbReference type="PIRSR" id="PIRSR602401-1"/>
    </source>
</evidence>
<keyword evidence="10" id="KW-1133">Transmembrane helix</keyword>
<evidence type="ECO:0000256" key="9">
    <source>
        <dbReference type="RuleBase" id="RU000461"/>
    </source>
</evidence>
<dbReference type="InterPro" id="IPR036396">
    <property type="entry name" value="Cyt_P450_sf"/>
</dbReference>
<feature type="transmembrane region" description="Helical" evidence="10">
    <location>
        <begin position="61"/>
        <end position="78"/>
    </location>
</feature>
<evidence type="ECO:0000256" key="7">
    <source>
        <dbReference type="ARBA" id="ARBA00023033"/>
    </source>
</evidence>
<keyword evidence="4 8" id="KW-0479">Metal-binding</keyword>
<dbReference type="GO" id="GO:0020037">
    <property type="term" value="F:heme binding"/>
    <property type="evidence" value="ECO:0007669"/>
    <property type="project" value="InterPro"/>
</dbReference>
<evidence type="ECO:0000256" key="5">
    <source>
        <dbReference type="ARBA" id="ARBA00023002"/>
    </source>
</evidence>
<organism evidence="11 12">
    <name type="scientific">Clitoria ternatea</name>
    <name type="common">Butterfly pea</name>
    <dbReference type="NCBI Taxonomy" id="43366"/>
    <lineage>
        <taxon>Eukaryota</taxon>
        <taxon>Viridiplantae</taxon>
        <taxon>Streptophyta</taxon>
        <taxon>Embryophyta</taxon>
        <taxon>Tracheophyta</taxon>
        <taxon>Spermatophyta</taxon>
        <taxon>Magnoliopsida</taxon>
        <taxon>eudicotyledons</taxon>
        <taxon>Gunneridae</taxon>
        <taxon>Pentapetalae</taxon>
        <taxon>rosids</taxon>
        <taxon>fabids</taxon>
        <taxon>Fabales</taxon>
        <taxon>Fabaceae</taxon>
        <taxon>Papilionoideae</taxon>
        <taxon>50 kb inversion clade</taxon>
        <taxon>NPAAA clade</taxon>
        <taxon>indigoferoid/millettioid clade</taxon>
        <taxon>Phaseoleae</taxon>
        <taxon>Clitoria</taxon>
    </lineage>
</organism>
<dbReference type="Gene3D" id="1.10.630.10">
    <property type="entry name" value="Cytochrome P450"/>
    <property type="match status" value="1"/>
</dbReference>
<dbReference type="PRINTS" id="PR00385">
    <property type="entry name" value="P450"/>
</dbReference>
<protein>
    <recommendedName>
        <fullName evidence="13">Cytochrome P450</fullName>
    </recommendedName>
</protein>
<dbReference type="InterPro" id="IPR001128">
    <property type="entry name" value="Cyt_P450"/>
</dbReference>
<evidence type="ECO:0000256" key="4">
    <source>
        <dbReference type="ARBA" id="ARBA00022723"/>
    </source>
</evidence>
<evidence type="ECO:0000313" key="12">
    <source>
        <dbReference type="Proteomes" id="UP001359559"/>
    </source>
</evidence>